<feature type="compositionally biased region" description="Basic and acidic residues" evidence="2">
    <location>
        <begin position="219"/>
        <end position="230"/>
    </location>
</feature>
<feature type="domain" description="PH" evidence="3">
    <location>
        <begin position="613"/>
        <end position="711"/>
    </location>
</feature>
<feature type="coiled-coil region" evidence="1">
    <location>
        <begin position="1595"/>
        <end position="1651"/>
    </location>
</feature>
<feature type="region of interest" description="Disordered" evidence="2">
    <location>
        <begin position="1241"/>
        <end position="1337"/>
    </location>
</feature>
<feature type="compositionally biased region" description="Low complexity" evidence="2">
    <location>
        <begin position="812"/>
        <end position="824"/>
    </location>
</feature>
<feature type="compositionally biased region" description="Low complexity" evidence="2">
    <location>
        <begin position="1537"/>
        <end position="1552"/>
    </location>
</feature>
<dbReference type="InterPro" id="IPR039597">
    <property type="entry name" value="M-RIP_PH"/>
</dbReference>
<feature type="compositionally biased region" description="Gly residues" evidence="2">
    <location>
        <begin position="789"/>
        <end position="798"/>
    </location>
</feature>
<feature type="compositionally biased region" description="Polar residues" evidence="2">
    <location>
        <begin position="193"/>
        <end position="210"/>
    </location>
</feature>
<accession>A0A8D8YE25</accession>
<feature type="region of interest" description="Disordered" evidence="2">
    <location>
        <begin position="715"/>
        <end position="838"/>
    </location>
</feature>
<dbReference type="SUPFAM" id="SSF50729">
    <property type="entry name" value="PH domain-like"/>
    <property type="match status" value="2"/>
</dbReference>
<feature type="coiled-coil region" evidence="1">
    <location>
        <begin position="874"/>
        <end position="1023"/>
    </location>
</feature>
<dbReference type="SMART" id="SM00233">
    <property type="entry name" value="PH"/>
    <property type="match status" value="2"/>
</dbReference>
<dbReference type="PROSITE" id="PS50003">
    <property type="entry name" value="PH_DOMAIN"/>
    <property type="match status" value="2"/>
</dbReference>
<organism evidence="4">
    <name type="scientific">Cacopsylla melanoneura</name>
    <dbReference type="NCBI Taxonomy" id="428564"/>
    <lineage>
        <taxon>Eukaryota</taxon>
        <taxon>Metazoa</taxon>
        <taxon>Ecdysozoa</taxon>
        <taxon>Arthropoda</taxon>
        <taxon>Hexapoda</taxon>
        <taxon>Insecta</taxon>
        <taxon>Pterygota</taxon>
        <taxon>Neoptera</taxon>
        <taxon>Paraneoptera</taxon>
        <taxon>Hemiptera</taxon>
        <taxon>Sternorrhyncha</taxon>
        <taxon>Psylloidea</taxon>
        <taxon>Psyllidae</taxon>
        <taxon>Psyllinae</taxon>
        <taxon>Cacopsylla</taxon>
    </lineage>
</organism>
<feature type="compositionally biased region" description="Polar residues" evidence="2">
    <location>
        <begin position="499"/>
        <end position="511"/>
    </location>
</feature>
<proteinExistence type="predicted"/>
<name>A0A8D8YE25_9HEMI</name>
<feature type="domain" description="PH" evidence="3">
    <location>
        <begin position="45"/>
        <end position="151"/>
    </location>
</feature>
<feature type="compositionally biased region" description="Basic and acidic residues" evidence="2">
    <location>
        <begin position="572"/>
        <end position="581"/>
    </location>
</feature>
<dbReference type="GO" id="GO:0051015">
    <property type="term" value="F:actin filament binding"/>
    <property type="evidence" value="ECO:0007669"/>
    <property type="project" value="TreeGrafter"/>
</dbReference>
<feature type="region of interest" description="Disordered" evidence="2">
    <location>
        <begin position="1528"/>
        <end position="1552"/>
    </location>
</feature>
<feature type="compositionally biased region" description="Basic and acidic residues" evidence="2">
    <location>
        <begin position="743"/>
        <end position="753"/>
    </location>
</feature>
<dbReference type="CDD" id="cd13275">
    <property type="entry name" value="PH_M-RIP"/>
    <property type="match status" value="1"/>
</dbReference>
<dbReference type="Pfam" id="PF00169">
    <property type="entry name" value="PH"/>
    <property type="match status" value="2"/>
</dbReference>
<feature type="region of interest" description="Disordered" evidence="2">
    <location>
        <begin position="189"/>
        <end position="583"/>
    </location>
</feature>
<evidence type="ECO:0000256" key="1">
    <source>
        <dbReference type="SAM" id="Coils"/>
    </source>
</evidence>
<dbReference type="InterPro" id="IPR011993">
    <property type="entry name" value="PH-like_dom_sf"/>
</dbReference>
<feature type="coiled-coil region" evidence="1">
    <location>
        <begin position="1713"/>
        <end position="1747"/>
    </location>
</feature>
<feature type="compositionally biased region" description="Polar residues" evidence="2">
    <location>
        <begin position="368"/>
        <end position="397"/>
    </location>
</feature>
<feature type="region of interest" description="Disordered" evidence="2">
    <location>
        <begin position="1183"/>
        <end position="1217"/>
    </location>
</feature>
<dbReference type="GO" id="GO:0015629">
    <property type="term" value="C:actin cytoskeleton"/>
    <property type="evidence" value="ECO:0007669"/>
    <property type="project" value="TreeGrafter"/>
</dbReference>
<feature type="compositionally biased region" description="Low complexity" evidence="2">
    <location>
        <begin position="398"/>
        <end position="433"/>
    </location>
</feature>
<feature type="compositionally biased region" description="Polar residues" evidence="2">
    <location>
        <begin position="1321"/>
        <end position="1330"/>
    </location>
</feature>
<evidence type="ECO:0000313" key="4">
    <source>
        <dbReference type="EMBL" id="CAG6727045.1"/>
    </source>
</evidence>
<feature type="coiled-coil region" evidence="1">
    <location>
        <begin position="1055"/>
        <end position="1082"/>
    </location>
</feature>
<protein>
    <submittedName>
        <fullName evidence="4">Protein outspread</fullName>
    </submittedName>
</protein>
<feature type="compositionally biased region" description="Polar residues" evidence="2">
    <location>
        <begin position="248"/>
        <end position="327"/>
    </location>
</feature>
<feature type="compositionally biased region" description="Low complexity" evidence="2">
    <location>
        <begin position="1192"/>
        <end position="1202"/>
    </location>
</feature>
<feature type="compositionally biased region" description="Low complexity" evidence="2">
    <location>
        <begin position="555"/>
        <end position="568"/>
    </location>
</feature>
<dbReference type="InterPro" id="IPR001849">
    <property type="entry name" value="PH_domain"/>
</dbReference>
<sequence length="1852" mass="206496">MSSSSYGECKKFQPNIFNKIKCTYCFKPKEEHSNEALESNRVTRKAVKCGYLFVAPFSDFSNPINKTKRWQRRWFVLYDDGELKYALDDYPETVPQACIDMNKVLTVQAAEDATSHPFSLCIDTGESLHYVKATCREETQWWSDVLNSYKGRKTKANGVNSTPYSTRITSSSSSSVWESGDIFPTRERDVHVTSPTGNNENNMSAANVQTKIYVGSPPTRDKVSTDDKIRLRNSSSTSSRSSPNQQSDYTRSNPNQTTNNSDYTRHSTNNNSHSEYSRTSNNSEFSTEYRTSSDYTRSSAGSDYLRSPTSVNTSSTSDFARKSSVSSAEFLRSPISGAKNATAGGVEITVHSPSERRSSEHSRNSPNTMNNSLGAGNTPGSSEYSRSSTNSLTDGVASSSPTLGSLSSINGSARLSASESSSTRSNHTSATSRLNAASEGHTSSRTNHSSATSRLANDDGNSTRLNHTSAASRLNSSDAGTGSSTRLSHGSAASRLDNDSTSRLTHGPSSNTRLSHSSSGISSGSSTRLSNSSMEDVSSAKMNGLGSWDTTDKGPSSPRRSSSASHASTLIMDEKPVRGDPDGCGLDPLSPLRRHSPTPELRLDLTGNSDHYLNIKKGWLMKQANSGQSWNKHWFVLRGCSLLYYRDPKAEETGVLDGVVALNNVTSLSEVPVARNFGFQITTWDSKRTVLSAVTAGIRTNWMSAIKRTGTLSLLEDKNDGSSPTVQTDSPSTPRSLLFSSDDEYRTASEGGRRGSTASDWGEILPPSPPLIRTPISRVKERARSISRSGGGTSGGAGSTSSRLSMSHRSRSSPPSSRRSTLDSVRTEDLSLPCCGELPEPEMESTGLILNDKLSTSSSSSPLLTDPRQHRLEVEELKVQLNNSLLELTNAETEILGLKHFKLQAEELSKKLHRCEELLKQKSEELNELGTYKTRYFQEKSTWEQELNAAEIELVTSGQRVEELCRQLGSSREQVVRLREELESVTRTKQDLEERMNRGMEENENLYRRIRDLEGNHHSLRESKGRSLDSLSDLTNVFLDLDLDQLDKDRVVEEFDNLRTRFEKAVSEIRIMKRELRLAQSEQDCVELSLISMSQELKAQQELSESQTSLMACKIQDLTLKLSQAEKQVRAFRHKMSKLETRDKRHRSLSLKADGKESLSLCKELEEKLFQLEGKLNQLERGGVHTADKLSSTESPSRLSSSTKMTRLRRKSLDSVNEQTNIDPMKILFRVTDLEKRINKASTGFSPMSQIDEKPRQLPSISRDEVDSRPSPTSAIVILNENAADQSVRNSEQSRTVPKLTRQNSGDSPSSLLSPVKPKFNISSSSASDEVTSRDAMLRPNEYEVSRPGNELLRSINEDESAHASLLNSIEYEVSQIESLVREHSVSLNELDLSRADSITSLNDSAWIADLSAKCGEIKQQIVSLQECLKNESGTSQVGSAVVVCTKCCSSETTEFVDDKSHIDRSGQQTPCKQCFEYEHQLRKQQEQCASMKKLMQQDREEALRSRSQTTPCSRCKELEERVREYKERVERLQDKPSSASPSPLSSSSSSCPQCLSLQSELNAKQTSYLTSMKQLETLCEANFDKCYELEAMIQDKDKTLVEEIEKKRREYEKKMNELSNEYEEEKEHLISMHEDQIVQFKEKIRTLESRLGTLDSDYGEEISKLRSVYEETLAGAGAQEYGGGNGSKYKHEMEHVKSLCEKGLQTMELSYRRMIEELKAKHSEEIESLKQEKEQALREETEATLAALDVMRKAHDLEVEKKMNSVMKRLQANHDISTLHTQHQSEMEAIKQEIISLSEKYSAKCVESSDLNERLRQLTRSLTSARAHIGELEARNSKLRAHINETNAGAE</sequence>
<feature type="compositionally biased region" description="Polar residues" evidence="2">
    <location>
        <begin position="440"/>
        <end position="488"/>
    </location>
</feature>
<feature type="compositionally biased region" description="Basic and acidic residues" evidence="2">
    <location>
        <begin position="1251"/>
        <end position="1268"/>
    </location>
</feature>
<keyword evidence="1" id="KW-0175">Coiled coil</keyword>
<feature type="coiled-coil region" evidence="1">
    <location>
        <begin position="1115"/>
        <end position="1182"/>
    </location>
</feature>
<evidence type="ECO:0000259" key="3">
    <source>
        <dbReference type="PROSITE" id="PS50003"/>
    </source>
</evidence>
<feature type="compositionally biased region" description="Polar residues" evidence="2">
    <location>
        <begin position="1283"/>
        <end position="1307"/>
    </location>
</feature>
<evidence type="ECO:0000256" key="2">
    <source>
        <dbReference type="SAM" id="MobiDB-lite"/>
    </source>
</evidence>
<reference evidence="4" key="1">
    <citation type="submission" date="2021-05" db="EMBL/GenBank/DDBJ databases">
        <authorList>
            <person name="Alioto T."/>
            <person name="Alioto T."/>
            <person name="Gomez Garrido J."/>
        </authorList>
    </citation>
    <scope>NUCLEOTIDE SEQUENCE</scope>
</reference>
<feature type="compositionally biased region" description="Polar residues" evidence="2">
    <location>
        <begin position="721"/>
        <end position="739"/>
    </location>
</feature>
<feature type="compositionally biased region" description="Low complexity" evidence="2">
    <location>
        <begin position="512"/>
        <end position="533"/>
    </location>
</feature>
<dbReference type="EMBL" id="HBUF01373035">
    <property type="protein sequence ID" value="CAG6727045.1"/>
    <property type="molecule type" value="Transcribed_RNA"/>
</dbReference>
<dbReference type="Gene3D" id="2.30.29.30">
    <property type="entry name" value="Pleckstrin-homology domain (PH domain)/Phosphotyrosine-binding domain (PTB)"/>
    <property type="match status" value="2"/>
</dbReference>
<feature type="coiled-coil region" evidence="1">
    <location>
        <begin position="1781"/>
        <end position="1836"/>
    </location>
</feature>
<feature type="compositionally biased region" description="Basic and acidic residues" evidence="2">
    <location>
        <begin position="353"/>
        <end position="363"/>
    </location>
</feature>
<feature type="compositionally biased region" description="Low complexity" evidence="2">
    <location>
        <begin position="232"/>
        <end position="247"/>
    </location>
</feature>
<dbReference type="PANTHER" id="PTHR17271">
    <property type="entry name" value="PLECKSTRIN HOMOLOGY PH DOMAIN-CONTAINING PROTEIN"/>
    <property type="match status" value="1"/>
</dbReference>
<dbReference type="InterPro" id="IPR052223">
    <property type="entry name" value="Actin_Cytoskeleton_Reg"/>
</dbReference>
<dbReference type="PANTHER" id="PTHR17271:SF1">
    <property type="entry name" value="PROTEIN OUTSPREAD"/>
    <property type="match status" value="1"/>
</dbReference>